<dbReference type="Proteomes" id="UP001607302">
    <property type="component" value="Unassembled WGS sequence"/>
</dbReference>
<dbReference type="PANTHER" id="PTHR14520">
    <property type="entry name" value="MITOCHONDRIAL RIBOSOMAL PROTEIN 63"/>
    <property type="match status" value="1"/>
</dbReference>
<organism evidence="1 2">
    <name type="scientific">Vespula squamosa</name>
    <name type="common">Southern yellow jacket</name>
    <name type="synonym">Wasp</name>
    <dbReference type="NCBI Taxonomy" id="30214"/>
    <lineage>
        <taxon>Eukaryota</taxon>
        <taxon>Metazoa</taxon>
        <taxon>Ecdysozoa</taxon>
        <taxon>Arthropoda</taxon>
        <taxon>Hexapoda</taxon>
        <taxon>Insecta</taxon>
        <taxon>Pterygota</taxon>
        <taxon>Neoptera</taxon>
        <taxon>Endopterygota</taxon>
        <taxon>Hymenoptera</taxon>
        <taxon>Apocrita</taxon>
        <taxon>Aculeata</taxon>
        <taxon>Vespoidea</taxon>
        <taxon>Vespidae</taxon>
        <taxon>Vespinae</taxon>
        <taxon>Vespula</taxon>
    </lineage>
</organism>
<evidence type="ECO:0000313" key="1">
    <source>
        <dbReference type="EMBL" id="KAL2714774.1"/>
    </source>
</evidence>
<gene>
    <name evidence="1" type="ORF">V1478_015959</name>
</gene>
<reference evidence="1 2" key="1">
    <citation type="journal article" date="2024" name="Ann. Entomol. Soc. Am.">
        <title>Genomic analyses of the southern and eastern yellowjacket wasps (Hymenoptera: Vespidae) reveal evolutionary signatures of social life.</title>
        <authorList>
            <person name="Catto M.A."/>
            <person name="Caine P.B."/>
            <person name="Orr S.E."/>
            <person name="Hunt B.G."/>
            <person name="Goodisman M.A.D."/>
        </authorList>
    </citation>
    <scope>NUCLEOTIDE SEQUENCE [LARGE SCALE GENOMIC DNA]</scope>
    <source>
        <strain evidence="1">233</strain>
        <tissue evidence="1">Head and thorax</tissue>
    </source>
</reference>
<comment type="caution">
    <text evidence="1">The sequence shown here is derived from an EMBL/GenBank/DDBJ whole genome shotgun (WGS) entry which is preliminary data.</text>
</comment>
<sequence length="102" mass="12063">MRLGTVLLKGKLPYRFRGKYRIVKKPTFEDLLKLRHDFEREETNMLILRHPYLTSQQSHGHMSHIEKPTLGKIYGKLNEEKFSKSVTIADRLSHLKVSEAWD</sequence>
<proteinExistence type="predicted"/>
<dbReference type="EMBL" id="JAUDFV010000156">
    <property type="protein sequence ID" value="KAL2714774.1"/>
    <property type="molecule type" value="Genomic_DNA"/>
</dbReference>
<dbReference type="Pfam" id="PF14978">
    <property type="entry name" value="MRP-63"/>
    <property type="match status" value="1"/>
</dbReference>
<keyword evidence="2" id="KW-1185">Reference proteome</keyword>
<evidence type="ECO:0008006" key="3">
    <source>
        <dbReference type="Google" id="ProtNLM"/>
    </source>
</evidence>
<evidence type="ECO:0000313" key="2">
    <source>
        <dbReference type="Proteomes" id="UP001607302"/>
    </source>
</evidence>
<dbReference type="PANTHER" id="PTHR14520:SF4">
    <property type="entry name" value="LARGE RIBOSOMAL SUBUNIT PROTEIN ML63"/>
    <property type="match status" value="1"/>
</dbReference>
<name>A0ABD2A2D4_VESSQ</name>
<accession>A0ABD2A2D4</accession>
<dbReference type="AlphaFoldDB" id="A0ABD2A2D4"/>
<protein>
    <recommendedName>
        <fullName evidence="3">Ribosomal protein S10</fullName>
    </recommendedName>
</protein>
<dbReference type="InterPro" id="IPR016576">
    <property type="entry name" value="Ribosomal_mL63"/>
</dbReference>